<proteinExistence type="predicted"/>
<dbReference type="EnsemblPlants" id="PGSC0003DMT400090447">
    <property type="protein sequence ID" value="PGSC0003DMT400090447"/>
    <property type="gene ID" value="PGSC0003DMG400040018"/>
</dbReference>
<feature type="compositionally biased region" description="Basic residues" evidence="1">
    <location>
        <begin position="63"/>
        <end position="82"/>
    </location>
</feature>
<accession>M1DKE7</accession>
<dbReference type="Proteomes" id="UP000011115">
    <property type="component" value="Unassembled WGS sequence"/>
</dbReference>
<dbReference type="AlphaFoldDB" id="M1DKE7"/>
<feature type="region of interest" description="Disordered" evidence="1">
    <location>
        <begin position="63"/>
        <end position="110"/>
    </location>
</feature>
<dbReference type="InParanoid" id="M1DKE7"/>
<evidence type="ECO:0000313" key="2">
    <source>
        <dbReference type="EnsemblPlants" id="PGSC0003DMT400090447"/>
    </source>
</evidence>
<evidence type="ECO:0000256" key="1">
    <source>
        <dbReference type="SAM" id="MobiDB-lite"/>
    </source>
</evidence>
<dbReference type="Gramene" id="PGSC0003DMT400090447">
    <property type="protein sequence ID" value="PGSC0003DMT400090447"/>
    <property type="gene ID" value="PGSC0003DMG400040018"/>
</dbReference>
<reference evidence="3" key="1">
    <citation type="journal article" date="2011" name="Nature">
        <title>Genome sequence and analysis of the tuber crop potato.</title>
        <authorList>
            <consortium name="The Potato Genome Sequencing Consortium"/>
        </authorList>
    </citation>
    <scope>NUCLEOTIDE SEQUENCE [LARGE SCALE GENOMIC DNA]</scope>
    <source>
        <strain evidence="3">cv. DM1-3 516 R44</strain>
    </source>
</reference>
<name>M1DKE7_SOLTU</name>
<feature type="compositionally biased region" description="Basic and acidic residues" evidence="1">
    <location>
        <begin position="101"/>
        <end position="110"/>
    </location>
</feature>
<keyword evidence="3" id="KW-1185">Reference proteome</keyword>
<reference evidence="2" key="2">
    <citation type="submission" date="2015-06" db="UniProtKB">
        <authorList>
            <consortium name="EnsemblPlants"/>
        </authorList>
    </citation>
    <scope>IDENTIFICATION</scope>
    <source>
        <strain evidence="2">DM1-3 516 R44</strain>
    </source>
</reference>
<dbReference type="PaxDb" id="4113-PGSC0003DMT400090447"/>
<evidence type="ECO:0000313" key="3">
    <source>
        <dbReference type="Proteomes" id="UP000011115"/>
    </source>
</evidence>
<protein>
    <submittedName>
        <fullName evidence="2">'chromo' domain containing protein</fullName>
    </submittedName>
</protein>
<dbReference type="HOGENOM" id="CLU_059105_3_0_1"/>
<sequence>MGVAFRHKNLDRLPLSDIIIGSVATFRLNHWIGYHDPMVNTRFTNVRPVGPVNALVEEYPARVHGRGRGRGKAKGRVRGRATHTRDGAPVGDAPRNKVPSAHHEEVKENIEAENDNVVGQEKEVQTETTCIPPLVPVLAQ</sequence>
<organism evidence="2 3">
    <name type="scientific">Solanum tuberosum</name>
    <name type="common">Potato</name>
    <dbReference type="NCBI Taxonomy" id="4113"/>
    <lineage>
        <taxon>Eukaryota</taxon>
        <taxon>Viridiplantae</taxon>
        <taxon>Streptophyta</taxon>
        <taxon>Embryophyta</taxon>
        <taxon>Tracheophyta</taxon>
        <taxon>Spermatophyta</taxon>
        <taxon>Magnoliopsida</taxon>
        <taxon>eudicotyledons</taxon>
        <taxon>Gunneridae</taxon>
        <taxon>Pentapetalae</taxon>
        <taxon>asterids</taxon>
        <taxon>lamiids</taxon>
        <taxon>Solanales</taxon>
        <taxon>Solanaceae</taxon>
        <taxon>Solanoideae</taxon>
        <taxon>Solaneae</taxon>
        <taxon>Solanum</taxon>
    </lineage>
</organism>